<evidence type="ECO:0000256" key="1">
    <source>
        <dbReference type="SAM" id="SignalP"/>
    </source>
</evidence>
<reference evidence="2 3" key="1">
    <citation type="submission" date="2020-08" db="EMBL/GenBank/DDBJ databases">
        <title>Description of novel Flavobacterium F-392 isolate.</title>
        <authorList>
            <person name="Saticioglu I.B."/>
            <person name="Duman M."/>
            <person name="Altun S."/>
        </authorList>
    </citation>
    <scope>NUCLEOTIDE SEQUENCE [LARGE SCALE GENOMIC DNA]</scope>
    <source>
        <strain evidence="2 3">F-392</strain>
    </source>
</reference>
<evidence type="ECO:0000313" key="2">
    <source>
        <dbReference type="EMBL" id="MBC5845501.1"/>
    </source>
</evidence>
<feature type="chain" id="PRO_5037157643" evidence="1">
    <location>
        <begin position="26"/>
        <end position="492"/>
    </location>
</feature>
<dbReference type="Pfam" id="PF13585">
    <property type="entry name" value="CHU_C"/>
    <property type="match status" value="1"/>
</dbReference>
<organism evidence="2 3">
    <name type="scientific">Flavobacterium muglaense</name>
    <dbReference type="NCBI Taxonomy" id="2764716"/>
    <lineage>
        <taxon>Bacteria</taxon>
        <taxon>Pseudomonadati</taxon>
        <taxon>Bacteroidota</taxon>
        <taxon>Flavobacteriia</taxon>
        <taxon>Flavobacteriales</taxon>
        <taxon>Flavobacteriaceae</taxon>
        <taxon>Flavobacterium</taxon>
    </lineage>
</organism>
<dbReference type="RefSeq" id="WP_187020139.1">
    <property type="nucleotide sequence ID" value="NZ_JACRUK010000041.1"/>
</dbReference>
<feature type="signal peptide" evidence="1">
    <location>
        <begin position="1"/>
        <end position="25"/>
    </location>
</feature>
<dbReference type="Gene3D" id="2.60.40.10">
    <property type="entry name" value="Immunoglobulins"/>
    <property type="match status" value="1"/>
</dbReference>
<protein>
    <submittedName>
        <fullName evidence="2">Gliding motility-associated C-terminal domain-containing protein</fullName>
    </submittedName>
</protein>
<dbReference type="AlphaFoldDB" id="A0A923SGA8"/>
<sequence>MKNNFTTIIKSILSIVLLLCAVVNATAQTSIEKPSFAFTKICANPAFNTFQVAIKFSPVSDFSTTNQFIVEMSDATGSFSGAPTVLYTSTAGAIVASPTNVTFSVPTTTRGENFKLRIKSTSPVLTSPESNAFAAYYKPQDNGFSINNFVATATYCTGGSYMLTIDNPGTGSNDSPLKYPSLSFNWYKETSRTTSDFVAAGPTLTVTTPGTYYVETDYGTCTSYSYSNRVTVTEASVSSTPTITSSLGNPYCPTTGSTVLSSSAGSTYQWSKDGTAIAGATSQTYATNQTGVFSVAVNNGSCSSNASINLAQIDFTSSINVPVSPASNALLTGSTINVKVTTTASNPTYVWYLDKVVISGATSDTYAVKAEGTYKVEITQTTGCVATKQHEFIVTVNDAKVVLRDVANIPNLISPNGDGINDTWEIPLEYVGGTGTEILIFNGQGDVVLQTNNYQNNWPDGKLDFKNVNPVYYYIITTAGNKVKKGSITVVK</sequence>
<dbReference type="InterPro" id="IPR013783">
    <property type="entry name" value="Ig-like_fold"/>
</dbReference>
<comment type="caution">
    <text evidence="2">The sequence shown here is derived from an EMBL/GenBank/DDBJ whole genome shotgun (WGS) entry which is preliminary data.</text>
</comment>
<dbReference type="Proteomes" id="UP000641454">
    <property type="component" value="Unassembled WGS sequence"/>
</dbReference>
<keyword evidence="3" id="KW-1185">Reference proteome</keyword>
<dbReference type="InterPro" id="IPR026341">
    <property type="entry name" value="T9SS_type_B"/>
</dbReference>
<accession>A0A923SGA8</accession>
<dbReference type="EMBL" id="JACRUL010000040">
    <property type="protein sequence ID" value="MBC5845501.1"/>
    <property type="molecule type" value="Genomic_DNA"/>
</dbReference>
<gene>
    <name evidence="2" type="ORF">H8R25_13775</name>
</gene>
<dbReference type="NCBIfam" id="TIGR04131">
    <property type="entry name" value="Bac_Flav_CTERM"/>
    <property type="match status" value="1"/>
</dbReference>
<evidence type="ECO:0000313" key="3">
    <source>
        <dbReference type="Proteomes" id="UP000641454"/>
    </source>
</evidence>
<name>A0A923SGA8_9FLAO</name>
<keyword evidence="1" id="KW-0732">Signal</keyword>
<proteinExistence type="predicted"/>